<sequence>MRWGMAAALVFFGIDHLLTPDRYLPMIPSMLPYPAEIVFLTGLCELAGAIGLLIPRTRRLAGIMLAIYFVCVFPANIKNAVEGVVVEGLPTASWYYWVRLFFQPIAIWWALRASEVISPRRTRSIARTGRA</sequence>
<keyword evidence="3 5" id="KW-1133">Transmembrane helix</keyword>
<evidence type="ECO:0000256" key="3">
    <source>
        <dbReference type="ARBA" id="ARBA00022989"/>
    </source>
</evidence>
<proteinExistence type="predicted"/>
<dbReference type="PANTHER" id="PTHR36974">
    <property type="entry name" value="MEMBRANE PROTEIN-RELATED"/>
    <property type="match status" value="1"/>
</dbReference>
<evidence type="ECO:0000256" key="4">
    <source>
        <dbReference type="ARBA" id="ARBA00023136"/>
    </source>
</evidence>
<reference evidence="6 7" key="1">
    <citation type="submission" date="2019-12" db="EMBL/GenBank/DDBJ databases">
        <authorList>
            <person name="Yuan C.-G."/>
        </authorList>
    </citation>
    <scope>NUCLEOTIDE SEQUENCE [LARGE SCALE GENOMIC DNA]</scope>
    <source>
        <strain evidence="6 7">KCTC 23863</strain>
    </source>
</reference>
<protein>
    <recommendedName>
        <fullName evidence="8">DoxX family protein</fullName>
    </recommendedName>
</protein>
<keyword evidence="4 5" id="KW-0472">Membrane</keyword>
<evidence type="ECO:0000313" key="7">
    <source>
        <dbReference type="Proteomes" id="UP000436483"/>
    </source>
</evidence>
<evidence type="ECO:0000256" key="2">
    <source>
        <dbReference type="ARBA" id="ARBA00022692"/>
    </source>
</evidence>
<evidence type="ECO:0000256" key="1">
    <source>
        <dbReference type="ARBA" id="ARBA00004141"/>
    </source>
</evidence>
<feature type="transmembrane region" description="Helical" evidence="5">
    <location>
        <begin position="93"/>
        <end position="111"/>
    </location>
</feature>
<dbReference type="Proteomes" id="UP000436483">
    <property type="component" value="Unassembled WGS sequence"/>
</dbReference>
<feature type="transmembrane region" description="Helical" evidence="5">
    <location>
        <begin position="30"/>
        <end position="53"/>
    </location>
</feature>
<organism evidence="6 7">
    <name type="scientific">Microvirga makkahensis</name>
    <dbReference type="NCBI Taxonomy" id="1128670"/>
    <lineage>
        <taxon>Bacteria</taxon>
        <taxon>Pseudomonadati</taxon>
        <taxon>Pseudomonadota</taxon>
        <taxon>Alphaproteobacteria</taxon>
        <taxon>Hyphomicrobiales</taxon>
        <taxon>Methylobacteriaceae</taxon>
        <taxon>Microvirga</taxon>
    </lineage>
</organism>
<dbReference type="PANTHER" id="PTHR36974:SF1">
    <property type="entry name" value="DOXX FAMILY MEMBRANE PROTEIN"/>
    <property type="match status" value="1"/>
</dbReference>
<accession>A0A7X3MX72</accession>
<name>A0A7X3MX72_9HYPH</name>
<dbReference type="EMBL" id="WURB01000055">
    <property type="protein sequence ID" value="MXQ14866.1"/>
    <property type="molecule type" value="Genomic_DNA"/>
</dbReference>
<dbReference type="InterPro" id="IPR032808">
    <property type="entry name" value="DoxX"/>
</dbReference>
<comment type="caution">
    <text evidence="6">The sequence shown here is derived from an EMBL/GenBank/DDBJ whole genome shotgun (WGS) entry which is preliminary data.</text>
</comment>
<evidence type="ECO:0000256" key="5">
    <source>
        <dbReference type="SAM" id="Phobius"/>
    </source>
</evidence>
<reference evidence="6 7" key="2">
    <citation type="submission" date="2020-01" db="EMBL/GenBank/DDBJ databases">
        <title>Microvirga sp. nov., an arsenate reduction bacterium isolated from Tibet hotspring sediments.</title>
        <authorList>
            <person name="Xian W.-D."/>
            <person name="Li W.-J."/>
        </authorList>
    </citation>
    <scope>NUCLEOTIDE SEQUENCE [LARGE SCALE GENOMIC DNA]</scope>
    <source>
        <strain evidence="6 7">KCTC 23863</strain>
    </source>
</reference>
<dbReference type="GO" id="GO:0016020">
    <property type="term" value="C:membrane"/>
    <property type="evidence" value="ECO:0007669"/>
    <property type="project" value="UniProtKB-SubCell"/>
</dbReference>
<dbReference type="AlphaFoldDB" id="A0A7X3MX72"/>
<evidence type="ECO:0008006" key="8">
    <source>
        <dbReference type="Google" id="ProtNLM"/>
    </source>
</evidence>
<gene>
    <name evidence="6" type="ORF">GR328_26175</name>
</gene>
<keyword evidence="2 5" id="KW-0812">Transmembrane</keyword>
<dbReference type="Pfam" id="PF13564">
    <property type="entry name" value="DoxX_2"/>
    <property type="match status" value="1"/>
</dbReference>
<feature type="transmembrane region" description="Helical" evidence="5">
    <location>
        <begin position="60"/>
        <end position="81"/>
    </location>
</feature>
<dbReference type="OrthoDB" id="8856615at2"/>
<evidence type="ECO:0000313" key="6">
    <source>
        <dbReference type="EMBL" id="MXQ14866.1"/>
    </source>
</evidence>
<comment type="subcellular location">
    <subcellularLocation>
        <location evidence="1">Membrane</location>
        <topology evidence="1">Multi-pass membrane protein</topology>
    </subcellularLocation>
</comment>
<keyword evidence="7" id="KW-1185">Reference proteome</keyword>